<evidence type="ECO:0000256" key="12">
    <source>
        <dbReference type="ARBA" id="ARBA00022842"/>
    </source>
</evidence>
<comment type="subcellular location">
    <subcellularLocation>
        <location evidence="2">Endoplasmic reticulum membrane</location>
        <topology evidence="2">Multi-pass membrane protein</topology>
    </subcellularLocation>
</comment>
<evidence type="ECO:0000256" key="4">
    <source>
        <dbReference type="ARBA" id="ARBA00009317"/>
    </source>
</evidence>
<keyword evidence="7" id="KW-0328">Glycosyltransferase</keyword>
<dbReference type="PANTHER" id="PTHR10571:SF0">
    <property type="entry name" value="UDP-N-ACETYLGLUCOSAMINE--DOLICHYL-PHOSPHATE N-ACETYLGLUCOSAMINEPHOSPHOTRANSFERASE"/>
    <property type="match status" value="1"/>
</dbReference>
<evidence type="ECO:0000256" key="18">
    <source>
        <dbReference type="ARBA" id="ARBA00045078"/>
    </source>
</evidence>
<evidence type="ECO:0000256" key="8">
    <source>
        <dbReference type="ARBA" id="ARBA00022679"/>
    </source>
</evidence>
<keyword evidence="11" id="KW-0256">Endoplasmic reticulum</keyword>
<evidence type="ECO:0000256" key="7">
    <source>
        <dbReference type="ARBA" id="ARBA00022676"/>
    </source>
</evidence>
<feature type="transmembrane region" description="Helical" evidence="19">
    <location>
        <begin position="252"/>
        <end position="272"/>
    </location>
</feature>
<sequence>MALSTVSALAFSVFLVVHNDRFQPFEAAVGFAVFGYFFTCMLIPRLAPMFVKRGLFGKDMSKVGKPVTPETIGVIPAVCYLFLMILFIPFMYVRYYYNQSDNSVALSEPASLFPNGKLSSFLSGMLCLESMILLGMMDDLFDIRWRHKFFLPAIAAIPLLVIYYVDFGVTSVLIPNFIRNSFHIAGTAVDLGIFYYLYMGAVAIFCPNSVNILAGINGLEVGQTVVIAALLILNDLTYLFMGDIASAAYSVHLYSCSMLIPFMGVALALLRFNWYPARVFVGDTWCYFSGMVFAVVGISGHFAKTLMLFFVPQIFNFIYSAPQLFGLVPCPRHRLPHFNAKDGLMYNSWTEYTRETPLKPVMAAVFPILERLKLIRLVRNPQGRITKSSNMTLINLVIIWFGPKREDVLCEIILLLQFLVGFVMLALRHTVIPILFGFDNSWNMLQRFYM</sequence>
<keyword evidence="9 19" id="KW-0812">Transmembrane</keyword>
<evidence type="ECO:0000256" key="10">
    <source>
        <dbReference type="ARBA" id="ARBA00022723"/>
    </source>
</evidence>
<feature type="transmembrane region" description="Helical" evidence="19">
    <location>
        <begin position="149"/>
        <end position="173"/>
    </location>
</feature>
<comment type="cofactor">
    <cofactor evidence="1">
        <name>Mg(2+)</name>
        <dbReference type="ChEBI" id="CHEBI:18420"/>
    </cofactor>
</comment>
<evidence type="ECO:0000256" key="13">
    <source>
        <dbReference type="ARBA" id="ARBA00022989"/>
    </source>
</evidence>
<evidence type="ECO:0000256" key="17">
    <source>
        <dbReference type="ARBA" id="ARBA00044717"/>
    </source>
</evidence>
<keyword evidence="14 19" id="KW-0472">Membrane</keyword>
<evidence type="ECO:0000256" key="6">
    <source>
        <dbReference type="ARBA" id="ARBA00017659"/>
    </source>
</evidence>
<evidence type="ECO:0000256" key="15">
    <source>
        <dbReference type="ARBA" id="ARBA00029567"/>
    </source>
</evidence>
<keyword evidence="10" id="KW-0479">Metal-binding</keyword>
<dbReference type="GO" id="GO:0046872">
    <property type="term" value="F:metal ion binding"/>
    <property type="evidence" value="ECO:0007669"/>
    <property type="project" value="UniProtKB-KW"/>
</dbReference>
<dbReference type="GO" id="GO:0003975">
    <property type="term" value="F:UDP-N-acetylglucosamine-dolichyl-phosphate N-acetylglucosaminephosphotransferase activity"/>
    <property type="evidence" value="ECO:0007669"/>
    <property type="project" value="UniProtKB-EC"/>
</dbReference>
<evidence type="ECO:0000256" key="9">
    <source>
        <dbReference type="ARBA" id="ARBA00022692"/>
    </source>
</evidence>
<keyword evidence="21" id="KW-1185">Reference proteome</keyword>
<evidence type="ECO:0000256" key="16">
    <source>
        <dbReference type="ARBA" id="ARBA00033238"/>
    </source>
</evidence>
<evidence type="ECO:0000313" key="20">
    <source>
        <dbReference type="EMBL" id="VUG17235.1"/>
    </source>
</evidence>
<evidence type="ECO:0000256" key="3">
    <source>
        <dbReference type="ARBA" id="ARBA00004922"/>
    </source>
</evidence>
<gene>
    <name evidence="20" type="primary">ALG7</name>
    <name evidence="20" type="ORF">DEBR0S2_01860G</name>
</gene>
<evidence type="ECO:0000256" key="5">
    <source>
        <dbReference type="ARBA" id="ARBA00013225"/>
    </source>
</evidence>
<dbReference type="EMBL" id="CABFWN010000002">
    <property type="protein sequence ID" value="VUG17235.1"/>
    <property type="molecule type" value="Genomic_DNA"/>
</dbReference>
<feature type="transmembrane region" description="Helical" evidence="19">
    <location>
        <begin position="29"/>
        <end position="51"/>
    </location>
</feature>
<dbReference type="InterPro" id="IPR000715">
    <property type="entry name" value="Glycosyl_transferase_4"/>
</dbReference>
<accession>A0A7D9CWF0</accession>
<dbReference type="InterPro" id="IPR033895">
    <property type="entry name" value="GPT"/>
</dbReference>
<evidence type="ECO:0000256" key="2">
    <source>
        <dbReference type="ARBA" id="ARBA00004477"/>
    </source>
</evidence>
<dbReference type="GO" id="GO:0006488">
    <property type="term" value="P:dolichol-linked oligosaccharide biosynthetic process"/>
    <property type="evidence" value="ECO:0007669"/>
    <property type="project" value="InterPro"/>
</dbReference>
<feature type="transmembrane region" description="Helical" evidence="19">
    <location>
        <begin position="193"/>
        <end position="214"/>
    </location>
</feature>
<comment type="similarity">
    <text evidence="4">Belongs to the glycosyltransferase 4 family.</text>
</comment>
<organism evidence="20 21">
    <name type="scientific">Dekkera bruxellensis</name>
    <name type="common">Brettanomyces custersii</name>
    <dbReference type="NCBI Taxonomy" id="5007"/>
    <lineage>
        <taxon>Eukaryota</taxon>
        <taxon>Fungi</taxon>
        <taxon>Dikarya</taxon>
        <taxon>Ascomycota</taxon>
        <taxon>Saccharomycotina</taxon>
        <taxon>Pichiomycetes</taxon>
        <taxon>Pichiales</taxon>
        <taxon>Pichiaceae</taxon>
        <taxon>Brettanomyces</taxon>
    </lineage>
</organism>
<feature type="transmembrane region" description="Helical" evidence="19">
    <location>
        <begin position="414"/>
        <end position="438"/>
    </location>
</feature>
<feature type="transmembrane region" description="Helical" evidence="19">
    <location>
        <begin position="284"/>
        <end position="303"/>
    </location>
</feature>
<dbReference type="Pfam" id="PF00953">
    <property type="entry name" value="Glycos_transf_4"/>
    <property type="match status" value="1"/>
</dbReference>
<comment type="catalytic activity">
    <reaction evidence="18">
        <text>a di-trans,poly-cis-dolichyl phosphate + UDP-N-acetyl-alpha-D-glucosamine = an N-acetyl-alpha-D-glucosaminyl-diphospho-di-trans,poly-cis-dolichol + UMP</text>
        <dbReference type="Rhea" id="RHEA:13289"/>
        <dbReference type="Rhea" id="RHEA-COMP:19498"/>
        <dbReference type="Rhea" id="RHEA-COMP:19507"/>
        <dbReference type="ChEBI" id="CHEBI:57683"/>
        <dbReference type="ChEBI" id="CHEBI:57705"/>
        <dbReference type="ChEBI" id="CHEBI:57865"/>
        <dbReference type="ChEBI" id="CHEBI:58427"/>
        <dbReference type="EC" id="2.7.8.15"/>
    </reaction>
    <physiologicalReaction direction="left-to-right" evidence="18">
        <dbReference type="Rhea" id="RHEA:13290"/>
    </physiologicalReaction>
</comment>
<keyword evidence="13 19" id="KW-1133">Transmembrane helix</keyword>
<comment type="function">
    <text evidence="17">UDP-N-acetylglucosamine--dolichyl-phosphate N-acetylglucosaminephosphotransferase that operates in the biosynthetic pathway of dolichol-linked oligosaccharides, the glycan precursors employed in protein asparagine (N)-glycosylation. The assembly of dolichol-linked oligosaccharides begins on the cytosolic side of the endoplasmic reticulum membrane and finishes in its lumen. The sequential addition of sugars to dolichol pyrophosphate produces dolichol-linked oligosaccharides containing fourteen sugars, including two GlcNAcs, nine mannoses and three glucoses. Once assembled, the oligosaccharide is transferred from the lipid to nascent proteins by oligosaccharyltransferases. Catalyzes the initial step of dolichol-linked oligosaccharide biosynthesis, transfering GlcNAc-1-P from cytosolic UDP-GlcNAc onto the carrier lipid dolichyl phosphate (P-dolichol), yielding GlcNAc-P-P-dolichol embedded in the cytoplasmic leaflet of the endoplasmic reticulum membrane.</text>
</comment>
<feature type="transmembrane region" description="Helical" evidence="19">
    <location>
        <begin position="72"/>
        <end position="97"/>
    </location>
</feature>
<reference evidence="20 21" key="1">
    <citation type="submission" date="2019-07" db="EMBL/GenBank/DDBJ databases">
        <authorList>
            <person name="Friedrich A."/>
            <person name="Schacherer J."/>
        </authorList>
    </citation>
    <scope>NUCLEOTIDE SEQUENCE [LARGE SCALE GENOMIC DNA]</scope>
</reference>
<dbReference type="GO" id="GO:0005789">
    <property type="term" value="C:endoplasmic reticulum membrane"/>
    <property type="evidence" value="ECO:0007669"/>
    <property type="project" value="UniProtKB-SubCell"/>
</dbReference>
<comment type="pathway">
    <text evidence="3">Protein modification; protein glycosylation.</text>
</comment>
<keyword evidence="8" id="KW-0808">Transferase</keyword>
<proteinExistence type="inferred from homology"/>
<dbReference type="UniPathway" id="UPA00378"/>
<feature type="transmembrane region" description="Helical" evidence="19">
    <location>
        <begin position="309"/>
        <end position="328"/>
    </location>
</feature>
<evidence type="ECO:0000256" key="1">
    <source>
        <dbReference type="ARBA" id="ARBA00001946"/>
    </source>
</evidence>
<dbReference type="Proteomes" id="UP000478008">
    <property type="component" value="Unassembled WGS sequence"/>
</dbReference>
<keyword evidence="12" id="KW-0460">Magnesium</keyword>
<dbReference type="EC" id="2.7.8.15" evidence="5"/>
<feature type="transmembrane region" description="Helical" evidence="19">
    <location>
        <begin position="221"/>
        <end position="240"/>
    </location>
</feature>
<evidence type="ECO:0000313" key="21">
    <source>
        <dbReference type="Proteomes" id="UP000478008"/>
    </source>
</evidence>
<dbReference type="PANTHER" id="PTHR10571">
    <property type="entry name" value="UDP-N-ACETYLGLUCOSAMINE--DOLICHYL-PHOSPHATE N-ACETYLGLUCOSAMINEPHOSPHOTRANSFERASE"/>
    <property type="match status" value="1"/>
</dbReference>
<evidence type="ECO:0000256" key="11">
    <source>
        <dbReference type="ARBA" id="ARBA00022824"/>
    </source>
</evidence>
<dbReference type="GO" id="GO:0016757">
    <property type="term" value="F:glycosyltransferase activity"/>
    <property type="evidence" value="ECO:0007669"/>
    <property type="project" value="UniProtKB-KW"/>
</dbReference>
<dbReference type="AlphaFoldDB" id="A0A7D9CWF0"/>
<name>A0A7D9CWF0_DEKBR</name>
<dbReference type="CDD" id="cd06855">
    <property type="entry name" value="GT_GPT_euk"/>
    <property type="match status" value="1"/>
</dbReference>
<evidence type="ECO:0000256" key="19">
    <source>
        <dbReference type="SAM" id="Phobius"/>
    </source>
</evidence>
<protein>
    <recommendedName>
        <fullName evidence="6">UDP-N-acetylglucosamine--dolichyl-phosphate N-acetylglucosaminephosphotransferase</fullName>
        <ecNumber evidence="5">2.7.8.15</ecNumber>
    </recommendedName>
    <alternativeName>
        <fullName evidence="15">GlcNAc-1-P transferase</fullName>
    </alternativeName>
    <alternativeName>
        <fullName evidence="16">N-acetylglucosamine-1-phosphate transferase</fullName>
    </alternativeName>
</protein>
<evidence type="ECO:0000256" key="14">
    <source>
        <dbReference type="ARBA" id="ARBA00023136"/>
    </source>
</evidence>